<proteinExistence type="predicted"/>
<protein>
    <recommendedName>
        <fullName evidence="1">NADPH-dependent FMN reductase-like domain-containing protein</fullName>
    </recommendedName>
</protein>
<dbReference type="SUPFAM" id="SSF52218">
    <property type="entry name" value="Flavoproteins"/>
    <property type="match status" value="1"/>
</dbReference>
<reference evidence="2 3" key="1">
    <citation type="submission" date="2019-07" db="EMBL/GenBank/DDBJ databases">
        <title>Whole genome shotgun sequence of Deinococcus cellulosilyticus NBRC 106333.</title>
        <authorList>
            <person name="Hosoyama A."/>
            <person name="Uohara A."/>
            <person name="Ohji S."/>
            <person name="Ichikawa N."/>
        </authorList>
    </citation>
    <scope>NUCLEOTIDE SEQUENCE [LARGE SCALE GENOMIC DNA]</scope>
    <source>
        <strain evidence="2 3">NBRC 106333</strain>
    </source>
</reference>
<comment type="caution">
    <text evidence="2">The sequence shown here is derived from an EMBL/GenBank/DDBJ whole genome shotgun (WGS) entry which is preliminary data.</text>
</comment>
<evidence type="ECO:0000313" key="3">
    <source>
        <dbReference type="Proteomes" id="UP000321306"/>
    </source>
</evidence>
<dbReference type="Pfam" id="PF03358">
    <property type="entry name" value="FMN_red"/>
    <property type="match status" value="1"/>
</dbReference>
<dbReference type="GO" id="GO:0010181">
    <property type="term" value="F:FMN binding"/>
    <property type="evidence" value="ECO:0007669"/>
    <property type="project" value="TreeGrafter"/>
</dbReference>
<dbReference type="Gene3D" id="3.40.50.360">
    <property type="match status" value="1"/>
</dbReference>
<dbReference type="GO" id="GO:0005829">
    <property type="term" value="C:cytosol"/>
    <property type="evidence" value="ECO:0007669"/>
    <property type="project" value="TreeGrafter"/>
</dbReference>
<name>A0A511MWI3_DEIC1</name>
<dbReference type="GO" id="GO:0016491">
    <property type="term" value="F:oxidoreductase activity"/>
    <property type="evidence" value="ECO:0007669"/>
    <property type="project" value="InterPro"/>
</dbReference>
<organism evidence="2 3">
    <name type="scientific">Deinococcus cellulosilyticus (strain DSM 18568 / NBRC 106333 / KACC 11606 / 5516J-15)</name>
    <dbReference type="NCBI Taxonomy" id="1223518"/>
    <lineage>
        <taxon>Bacteria</taxon>
        <taxon>Thermotogati</taxon>
        <taxon>Deinococcota</taxon>
        <taxon>Deinococci</taxon>
        <taxon>Deinococcales</taxon>
        <taxon>Deinococcaceae</taxon>
        <taxon>Deinococcus</taxon>
    </lineage>
</organism>
<dbReference type="InterPro" id="IPR005025">
    <property type="entry name" value="FMN_Rdtase-like_dom"/>
</dbReference>
<keyword evidence="3" id="KW-1185">Reference proteome</keyword>
<gene>
    <name evidence="2" type="ORF">DC3_05550</name>
</gene>
<dbReference type="EMBL" id="BJXB01000002">
    <property type="protein sequence ID" value="GEM44920.1"/>
    <property type="molecule type" value="Genomic_DNA"/>
</dbReference>
<feature type="domain" description="NADPH-dependent FMN reductase-like" evidence="1">
    <location>
        <begin position="2"/>
        <end position="116"/>
    </location>
</feature>
<evidence type="ECO:0000259" key="1">
    <source>
        <dbReference type="Pfam" id="PF03358"/>
    </source>
</evidence>
<dbReference type="InterPro" id="IPR050712">
    <property type="entry name" value="NAD(P)H-dep_reductase"/>
</dbReference>
<dbReference type="InterPro" id="IPR029039">
    <property type="entry name" value="Flavoprotein-like_sf"/>
</dbReference>
<dbReference type="PANTHER" id="PTHR30543">
    <property type="entry name" value="CHROMATE REDUCTASE"/>
    <property type="match status" value="1"/>
</dbReference>
<evidence type="ECO:0000313" key="2">
    <source>
        <dbReference type="EMBL" id="GEM44920.1"/>
    </source>
</evidence>
<sequence>MLARWMQEHASGTLDFEWLDYGDHPLPDFDNDQIFNHPNTHFWREKILGAEGIILMFPVYNWSICANLKKLIETVGTHYPELGRTAVWFDKIITFVSVGGLHHSYMSYSSAAMSLMLDFKCIINPYMVYARSADIEHGDILETAGGHELKARIRKTLTVKKELLDRLANRQYQSTWEV</sequence>
<accession>A0A511MWI3</accession>
<dbReference type="AlphaFoldDB" id="A0A511MWI3"/>
<dbReference type="PANTHER" id="PTHR30543:SF28">
    <property type="entry name" value="NADPH-DEPENDENT FMN REDUCTASE-LIKE DOMAIN-CONTAINING PROTEIN"/>
    <property type="match status" value="1"/>
</dbReference>
<dbReference type="Proteomes" id="UP000321306">
    <property type="component" value="Unassembled WGS sequence"/>
</dbReference>